<gene>
    <name evidence="1" type="ORF">PILCRDRAFT_822582</name>
</gene>
<dbReference type="Proteomes" id="UP000054166">
    <property type="component" value="Unassembled WGS sequence"/>
</dbReference>
<proteinExistence type="predicted"/>
<dbReference type="PANTHER" id="PTHR42850">
    <property type="entry name" value="METALLOPHOSPHOESTERASE"/>
    <property type="match status" value="1"/>
</dbReference>
<sequence>MQGEDVSRKWVEEESNSIGGKWREKIPKGWNMFSDHYKIARDMSQRQYAYLLSLPIVLHVPSAHTYIVHAGLLPHDPTRDPTHPRQPLSHVPSLSLNITGNEKDIQRLRVLQEQALLHDIPQNKDPWVKMNIRSVKKNNRVTKHSKIGTPWSEIWGAAMETCVGFGLEAWGDEYDLMGKKGKKSLPCRPSTVVYGHAASRGLDIKRWSIGTDTGCVYGRRLSALVLGSSSNLPSSLREADNFDDDISLQSLPYGDDGRGRIVSVKCH</sequence>
<evidence type="ECO:0000313" key="1">
    <source>
        <dbReference type="EMBL" id="KIM80479.1"/>
    </source>
</evidence>
<dbReference type="EMBL" id="KN833004">
    <property type="protein sequence ID" value="KIM80479.1"/>
    <property type="molecule type" value="Genomic_DNA"/>
</dbReference>
<evidence type="ECO:0008006" key="3">
    <source>
        <dbReference type="Google" id="ProtNLM"/>
    </source>
</evidence>
<dbReference type="OrthoDB" id="10267127at2759"/>
<name>A0A0C3FKJ4_PILCF</name>
<organism evidence="1 2">
    <name type="scientific">Piloderma croceum (strain F 1598)</name>
    <dbReference type="NCBI Taxonomy" id="765440"/>
    <lineage>
        <taxon>Eukaryota</taxon>
        <taxon>Fungi</taxon>
        <taxon>Dikarya</taxon>
        <taxon>Basidiomycota</taxon>
        <taxon>Agaricomycotina</taxon>
        <taxon>Agaricomycetes</taxon>
        <taxon>Agaricomycetidae</taxon>
        <taxon>Atheliales</taxon>
        <taxon>Atheliaceae</taxon>
        <taxon>Piloderma</taxon>
    </lineage>
</organism>
<evidence type="ECO:0000313" key="2">
    <source>
        <dbReference type="Proteomes" id="UP000054166"/>
    </source>
</evidence>
<dbReference type="Gene3D" id="3.60.21.10">
    <property type="match status" value="1"/>
</dbReference>
<reference evidence="2" key="2">
    <citation type="submission" date="2015-01" db="EMBL/GenBank/DDBJ databases">
        <title>Evolutionary Origins and Diversification of the Mycorrhizal Mutualists.</title>
        <authorList>
            <consortium name="DOE Joint Genome Institute"/>
            <consortium name="Mycorrhizal Genomics Consortium"/>
            <person name="Kohler A."/>
            <person name="Kuo A."/>
            <person name="Nagy L.G."/>
            <person name="Floudas D."/>
            <person name="Copeland A."/>
            <person name="Barry K.W."/>
            <person name="Cichocki N."/>
            <person name="Veneault-Fourrey C."/>
            <person name="LaButti K."/>
            <person name="Lindquist E.A."/>
            <person name="Lipzen A."/>
            <person name="Lundell T."/>
            <person name="Morin E."/>
            <person name="Murat C."/>
            <person name="Riley R."/>
            <person name="Ohm R."/>
            <person name="Sun H."/>
            <person name="Tunlid A."/>
            <person name="Henrissat B."/>
            <person name="Grigoriev I.V."/>
            <person name="Hibbett D.S."/>
            <person name="Martin F."/>
        </authorList>
    </citation>
    <scope>NUCLEOTIDE SEQUENCE [LARGE SCALE GENOMIC DNA]</scope>
    <source>
        <strain evidence="2">F 1598</strain>
    </source>
</reference>
<keyword evidence="2" id="KW-1185">Reference proteome</keyword>
<dbReference type="GO" id="GO:0016791">
    <property type="term" value="F:phosphatase activity"/>
    <property type="evidence" value="ECO:0007669"/>
    <property type="project" value="TreeGrafter"/>
</dbReference>
<accession>A0A0C3FKJ4</accession>
<dbReference type="GO" id="GO:0005737">
    <property type="term" value="C:cytoplasm"/>
    <property type="evidence" value="ECO:0007669"/>
    <property type="project" value="TreeGrafter"/>
</dbReference>
<dbReference type="InterPro" id="IPR029052">
    <property type="entry name" value="Metallo-depent_PP-like"/>
</dbReference>
<protein>
    <recommendedName>
        <fullName evidence="3">Calcineurin-like phosphoesterase domain-containing protein</fullName>
    </recommendedName>
</protein>
<dbReference type="STRING" id="765440.A0A0C3FKJ4"/>
<dbReference type="SUPFAM" id="SSF56300">
    <property type="entry name" value="Metallo-dependent phosphatases"/>
    <property type="match status" value="1"/>
</dbReference>
<reference evidence="1 2" key="1">
    <citation type="submission" date="2014-04" db="EMBL/GenBank/DDBJ databases">
        <authorList>
            <consortium name="DOE Joint Genome Institute"/>
            <person name="Kuo A."/>
            <person name="Tarkka M."/>
            <person name="Buscot F."/>
            <person name="Kohler A."/>
            <person name="Nagy L.G."/>
            <person name="Floudas D."/>
            <person name="Copeland A."/>
            <person name="Barry K.W."/>
            <person name="Cichocki N."/>
            <person name="Veneault-Fourrey C."/>
            <person name="LaButti K."/>
            <person name="Lindquist E.A."/>
            <person name="Lipzen A."/>
            <person name="Lundell T."/>
            <person name="Morin E."/>
            <person name="Murat C."/>
            <person name="Sun H."/>
            <person name="Tunlid A."/>
            <person name="Henrissat B."/>
            <person name="Grigoriev I.V."/>
            <person name="Hibbett D.S."/>
            <person name="Martin F."/>
            <person name="Nordberg H.P."/>
            <person name="Cantor M.N."/>
            <person name="Hua S.X."/>
        </authorList>
    </citation>
    <scope>NUCLEOTIDE SEQUENCE [LARGE SCALE GENOMIC DNA]</scope>
    <source>
        <strain evidence="1 2">F 1598</strain>
    </source>
</reference>
<dbReference type="GO" id="GO:0000298">
    <property type="term" value="F:endopolyphosphatase activity"/>
    <property type="evidence" value="ECO:0007669"/>
    <property type="project" value="TreeGrafter"/>
</dbReference>
<dbReference type="InParanoid" id="A0A0C3FKJ4"/>
<dbReference type="HOGENOM" id="CLU_1042481_0_0_1"/>
<dbReference type="InterPro" id="IPR050126">
    <property type="entry name" value="Ap4A_hydrolase"/>
</dbReference>
<dbReference type="AlphaFoldDB" id="A0A0C3FKJ4"/>
<dbReference type="PANTHER" id="PTHR42850:SF4">
    <property type="entry name" value="ZINC-DEPENDENT ENDOPOLYPHOSPHATASE"/>
    <property type="match status" value="1"/>
</dbReference>
<dbReference type="GO" id="GO:0006798">
    <property type="term" value="P:polyphosphate catabolic process"/>
    <property type="evidence" value="ECO:0007669"/>
    <property type="project" value="TreeGrafter"/>
</dbReference>